<evidence type="ECO:0000313" key="2">
    <source>
        <dbReference type="Proteomes" id="UP001218218"/>
    </source>
</evidence>
<dbReference type="AlphaFoldDB" id="A0AAD6ZQ88"/>
<gene>
    <name evidence="1" type="ORF">DFH08DRAFT_881605</name>
</gene>
<evidence type="ECO:0000313" key="1">
    <source>
        <dbReference type="EMBL" id="KAJ7331441.1"/>
    </source>
</evidence>
<reference evidence="1" key="1">
    <citation type="submission" date="2023-03" db="EMBL/GenBank/DDBJ databases">
        <title>Massive genome expansion in bonnet fungi (Mycena s.s.) driven by repeated elements and novel gene families across ecological guilds.</title>
        <authorList>
            <consortium name="Lawrence Berkeley National Laboratory"/>
            <person name="Harder C.B."/>
            <person name="Miyauchi S."/>
            <person name="Viragh M."/>
            <person name="Kuo A."/>
            <person name="Thoen E."/>
            <person name="Andreopoulos B."/>
            <person name="Lu D."/>
            <person name="Skrede I."/>
            <person name="Drula E."/>
            <person name="Henrissat B."/>
            <person name="Morin E."/>
            <person name="Kohler A."/>
            <person name="Barry K."/>
            <person name="LaButti K."/>
            <person name="Morin E."/>
            <person name="Salamov A."/>
            <person name="Lipzen A."/>
            <person name="Mereny Z."/>
            <person name="Hegedus B."/>
            <person name="Baldrian P."/>
            <person name="Stursova M."/>
            <person name="Weitz H."/>
            <person name="Taylor A."/>
            <person name="Grigoriev I.V."/>
            <person name="Nagy L.G."/>
            <person name="Martin F."/>
            <person name="Kauserud H."/>
        </authorList>
    </citation>
    <scope>NUCLEOTIDE SEQUENCE</scope>
    <source>
        <strain evidence="1">CBHHK002</strain>
    </source>
</reference>
<keyword evidence="2" id="KW-1185">Reference proteome</keyword>
<dbReference type="Proteomes" id="UP001218218">
    <property type="component" value="Unassembled WGS sequence"/>
</dbReference>
<proteinExistence type="predicted"/>
<feature type="non-terminal residue" evidence="1">
    <location>
        <position position="189"/>
    </location>
</feature>
<sequence length="189" mass="20700">MEDAYKRQLLEMGTRCEGMSSGGSSCGGLVVVCAGERLRSDWWACRCYLVHGAVRGRCMRLSHLPSFPIFPPPSIFSVAHTDLSSPSGLAILASAFAMHMQPLTMSPDDMLRTYGSNTAASTPRSPATLFRPPGAICSLPLHPVSFPFIWASLAPFTSNYPSLCSMSPIPFHVTLRTWTIIDTYEYPYS</sequence>
<organism evidence="1 2">
    <name type="scientific">Mycena albidolilacea</name>
    <dbReference type="NCBI Taxonomy" id="1033008"/>
    <lineage>
        <taxon>Eukaryota</taxon>
        <taxon>Fungi</taxon>
        <taxon>Dikarya</taxon>
        <taxon>Basidiomycota</taxon>
        <taxon>Agaricomycotina</taxon>
        <taxon>Agaricomycetes</taxon>
        <taxon>Agaricomycetidae</taxon>
        <taxon>Agaricales</taxon>
        <taxon>Marasmiineae</taxon>
        <taxon>Mycenaceae</taxon>
        <taxon>Mycena</taxon>
    </lineage>
</organism>
<dbReference type="EMBL" id="JARIHO010000035">
    <property type="protein sequence ID" value="KAJ7331441.1"/>
    <property type="molecule type" value="Genomic_DNA"/>
</dbReference>
<accession>A0AAD6ZQ88</accession>
<comment type="caution">
    <text evidence="1">The sequence shown here is derived from an EMBL/GenBank/DDBJ whole genome shotgun (WGS) entry which is preliminary data.</text>
</comment>
<name>A0AAD6ZQ88_9AGAR</name>
<protein>
    <submittedName>
        <fullName evidence="1">Uncharacterized protein</fullName>
    </submittedName>
</protein>